<dbReference type="RefSeq" id="WP_066464754.1">
    <property type="nucleotide sequence ID" value="NZ_MATO01000037.1"/>
</dbReference>
<protein>
    <recommendedName>
        <fullName evidence="4">Glucosamine 6-phosphate synthetase</fullName>
    </recommendedName>
</protein>
<keyword evidence="3" id="KW-1185">Reference proteome</keyword>
<dbReference type="AlphaFoldDB" id="A0A1C0YTK6"/>
<proteinExistence type="predicted"/>
<name>A0A1C0YTK6_9BACL</name>
<keyword evidence="1" id="KW-0812">Transmembrane</keyword>
<gene>
    <name evidence="2" type="ORF">A6K76_11495</name>
</gene>
<evidence type="ECO:0000313" key="2">
    <source>
        <dbReference type="EMBL" id="OCS90482.1"/>
    </source>
</evidence>
<comment type="caution">
    <text evidence="2">The sequence shown here is derived from an EMBL/GenBank/DDBJ whole genome shotgun (WGS) entry which is preliminary data.</text>
</comment>
<accession>A0A1C0YTK6</accession>
<keyword evidence="1" id="KW-0472">Membrane</keyword>
<dbReference type="OrthoDB" id="2453589at2"/>
<reference evidence="2 3" key="1">
    <citation type="submission" date="2016-07" db="EMBL/GenBank/DDBJ databases">
        <title>Caryophanon latum genome sequencing.</title>
        <authorList>
            <person name="Verma A."/>
            <person name="Pal Y."/>
            <person name="Krishnamurthi S."/>
        </authorList>
    </citation>
    <scope>NUCLEOTIDE SEQUENCE [LARGE SCALE GENOMIC DNA]</scope>
    <source>
        <strain evidence="2 3">DSM 14151</strain>
    </source>
</reference>
<dbReference type="EMBL" id="MATO01000037">
    <property type="protein sequence ID" value="OCS90482.1"/>
    <property type="molecule type" value="Genomic_DNA"/>
</dbReference>
<dbReference type="Proteomes" id="UP000093482">
    <property type="component" value="Unassembled WGS sequence"/>
</dbReference>
<evidence type="ECO:0000313" key="3">
    <source>
        <dbReference type="Proteomes" id="UP000093482"/>
    </source>
</evidence>
<organism evidence="2 3">
    <name type="scientific">Caryophanon latum</name>
    <dbReference type="NCBI Taxonomy" id="33977"/>
    <lineage>
        <taxon>Bacteria</taxon>
        <taxon>Bacillati</taxon>
        <taxon>Bacillota</taxon>
        <taxon>Bacilli</taxon>
        <taxon>Bacillales</taxon>
        <taxon>Caryophanaceae</taxon>
        <taxon>Caryophanon</taxon>
    </lineage>
</organism>
<evidence type="ECO:0000256" key="1">
    <source>
        <dbReference type="SAM" id="Phobius"/>
    </source>
</evidence>
<keyword evidence="1" id="KW-1133">Transmembrane helix</keyword>
<sequence length="125" mass="14424">MKRTIYWIIPLGILVALGIYYWPQEEITDNEFIEYVQTTTYNETTYATLMDNNCSETNWVYFATNKRQDVVEFKGTCAVDGKDQKLNVQFLVDPDMTTVDVGAMLIANEKVEDKKRDATLAQFNS</sequence>
<feature type="transmembrane region" description="Helical" evidence="1">
    <location>
        <begin position="5"/>
        <end position="22"/>
    </location>
</feature>
<evidence type="ECO:0008006" key="4">
    <source>
        <dbReference type="Google" id="ProtNLM"/>
    </source>
</evidence>